<name>A0A444J6F6_9BACT</name>
<evidence type="ECO:0000313" key="8">
    <source>
        <dbReference type="EMBL" id="RWX48668.1"/>
    </source>
</evidence>
<dbReference type="NCBIfam" id="TIGR00255">
    <property type="entry name" value="YicC/YloC family endoribonuclease"/>
    <property type="match status" value="1"/>
</dbReference>
<dbReference type="PANTHER" id="PTHR30636">
    <property type="entry name" value="UPF0701 PROTEIN YICC"/>
    <property type="match status" value="1"/>
</dbReference>
<evidence type="ECO:0000256" key="1">
    <source>
        <dbReference type="ARBA" id="ARBA00001968"/>
    </source>
</evidence>
<protein>
    <submittedName>
        <fullName evidence="8">TIGR00255 family protein</fullName>
    </submittedName>
</protein>
<evidence type="ECO:0000313" key="9">
    <source>
        <dbReference type="Proteomes" id="UP000288086"/>
    </source>
</evidence>
<comment type="cofactor">
    <cofactor evidence="1">
        <name>a divalent metal cation</name>
        <dbReference type="ChEBI" id="CHEBI:60240"/>
    </cofactor>
</comment>
<keyword evidence="2" id="KW-0540">Nuclease</keyword>
<gene>
    <name evidence="8" type="ORF">VT98_11221</name>
</gene>
<dbReference type="InterPro" id="IPR013551">
    <property type="entry name" value="YicC-like_C"/>
</dbReference>
<dbReference type="InterPro" id="IPR013527">
    <property type="entry name" value="YicC-like_N"/>
</dbReference>
<dbReference type="PANTHER" id="PTHR30636:SF3">
    <property type="entry name" value="UPF0701 PROTEIN YICC"/>
    <property type="match status" value="1"/>
</dbReference>
<comment type="similarity">
    <text evidence="5">Belongs to the YicC/YloC family.</text>
</comment>
<accession>A0A444J6F6</accession>
<dbReference type="Pfam" id="PF08340">
    <property type="entry name" value="YicC-like_C"/>
    <property type="match status" value="1"/>
</dbReference>
<dbReference type="GO" id="GO:0016787">
    <property type="term" value="F:hydrolase activity"/>
    <property type="evidence" value="ECO:0007669"/>
    <property type="project" value="UniProtKB-KW"/>
</dbReference>
<dbReference type="EMBL" id="MTKP01000122">
    <property type="protein sequence ID" value="RWX48668.1"/>
    <property type="molecule type" value="Genomic_DNA"/>
</dbReference>
<proteinExistence type="inferred from homology"/>
<keyword evidence="9" id="KW-1185">Reference proteome</keyword>
<evidence type="ECO:0000256" key="2">
    <source>
        <dbReference type="ARBA" id="ARBA00022722"/>
    </source>
</evidence>
<keyword evidence="4" id="KW-0378">Hydrolase</keyword>
<dbReference type="InterPro" id="IPR005229">
    <property type="entry name" value="YicC/YloC-like"/>
</dbReference>
<keyword evidence="3" id="KW-0255">Endonuclease</keyword>
<reference evidence="8 9" key="1">
    <citation type="submission" date="2017-01" db="EMBL/GenBank/DDBJ databases">
        <title>The cable genome- insights into the physiology and evolution of filamentous bacteria capable of sulfide oxidation via long distance electron transfer.</title>
        <authorList>
            <person name="Schreiber L."/>
            <person name="Bjerg J.T."/>
            <person name="Boggild A."/>
            <person name="Van De Vossenberg J."/>
            <person name="Meysman F."/>
            <person name="Nielsen L.P."/>
            <person name="Schramm A."/>
            <person name="Kjeldsen K.U."/>
        </authorList>
    </citation>
    <scope>NUCLEOTIDE SEQUENCE [LARGE SCALE GENOMIC DNA]</scope>
    <source>
        <strain evidence="8">A1</strain>
    </source>
</reference>
<organism evidence="8 9">
    <name type="scientific">Candidatus Electrothrix communis</name>
    <dbReference type="NCBI Taxonomy" id="1859133"/>
    <lineage>
        <taxon>Bacteria</taxon>
        <taxon>Pseudomonadati</taxon>
        <taxon>Thermodesulfobacteriota</taxon>
        <taxon>Desulfobulbia</taxon>
        <taxon>Desulfobulbales</taxon>
        <taxon>Desulfobulbaceae</taxon>
        <taxon>Candidatus Electrothrix</taxon>
    </lineage>
</organism>
<feature type="domain" description="Endoribonuclease YicC-like N-terminal" evidence="6">
    <location>
        <begin position="22"/>
        <end position="175"/>
    </location>
</feature>
<evidence type="ECO:0000259" key="6">
    <source>
        <dbReference type="Pfam" id="PF03755"/>
    </source>
</evidence>
<dbReference type="Pfam" id="PF03755">
    <property type="entry name" value="YicC-like_N"/>
    <property type="match status" value="1"/>
</dbReference>
<comment type="caution">
    <text evidence="8">The sequence shown here is derived from an EMBL/GenBank/DDBJ whole genome shotgun (WGS) entry which is preliminary data.</text>
</comment>
<dbReference type="Proteomes" id="UP000288086">
    <property type="component" value="Unassembled WGS sequence"/>
</dbReference>
<evidence type="ECO:0000256" key="3">
    <source>
        <dbReference type="ARBA" id="ARBA00022759"/>
    </source>
</evidence>
<evidence type="ECO:0000259" key="7">
    <source>
        <dbReference type="Pfam" id="PF08340"/>
    </source>
</evidence>
<feature type="domain" description="Endoribonuclease YicC-like C-terminal" evidence="7">
    <location>
        <begin position="193"/>
        <end position="311"/>
    </location>
</feature>
<evidence type="ECO:0000256" key="4">
    <source>
        <dbReference type="ARBA" id="ARBA00022801"/>
    </source>
</evidence>
<sequence>MFFYPSFLLFINFHRKIYMRPRSMTGFGRGESGNAERTWVVEIRTVNHRFLDQRVVLPSAFAALEEQIKKTVAGQQDRGRVDISVSLRGETSGGSQLHLDLDLARQYHACLQEMNTELGLGASIQISDLLTLRNIIAVQEQSPDVDDEWPLLKEALLAALADCASMREREGGSLKEELLQRLDNFAALVREIEGMVPEVLEQRQQELKNRITKLLEGVDIDPMRLAQETAIMADKADVTEEVVRLASHIDQFRGFMESDEAVGRRLDFLLQEFLREVNTLASKISNSAIAHLGVEMKNEIEKLREQVQNIE</sequence>
<evidence type="ECO:0000256" key="5">
    <source>
        <dbReference type="ARBA" id="ARBA00035648"/>
    </source>
</evidence>
<dbReference type="AlphaFoldDB" id="A0A444J6F6"/>
<dbReference type="GO" id="GO:0004521">
    <property type="term" value="F:RNA endonuclease activity"/>
    <property type="evidence" value="ECO:0007669"/>
    <property type="project" value="InterPro"/>
</dbReference>